<dbReference type="OrthoDB" id="9790710at2"/>
<dbReference type="InterPro" id="IPR050194">
    <property type="entry name" value="Glycosyltransferase_grp1"/>
</dbReference>
<dbReference type="CDD" id="cd03801">
    <property type="entry name" value="GT4_PimA-like"/>
    <property type="match status" value="1"/>
</dbReference>
<reference evidence="2 3" key="1">
    <citation type="submission" date="2019-01" db="EMBL/GenBank/DDBJ databases">
        <authorList>
            <person name="Chen W.-M."/>
        </authorList>
    </citation>
    <scope>NUCLEOTIDE SEQUENCE [LARGE SCALE GENOMIC DNA]</scope>
    <source>
        <strain evidence="2 3">FSY-9</strain>
    </source>
</reference>
<dbReference type="PANTHER" id="PTHR45947:SF3">
    <property type="entry name" value="SULFOQUINOVOSYL TRANSFERASE SQD2"/>
    <property type="match status" value="1"/>
</dbReference>
<dbReference type="EMBL" id="SACO01000009">
    <property type="protein sequence ID" value="RVU04294.1"/>
    <property type="molecule type" value="Genomic_DNA"/>
</dbReference>
<dbReference type="InterPro" id="IPR028098">
    <property type="entry name" value="Glyco_trans_4-like_N"/>
</dbReference>
<evidence type="ECO:0000313" key="3">
    <source>
        <dbReference type="Proteomes" id="UP000282837"/>
    </source>
</evidence>
<evidence type="ECO:0000313" key="2">
    <source>
        <dbReference type="EMBL" id="RVU04294.1"/>
    </source>
</evidence>
<dbReference type="AlphaFoldDB" id="A0A437N2Z0"/>
<keyword evidence="2" id="KW-0808">Transferase</keyword>
<keyword evidence="3" id="KW-1185">Reference proteome</keyword>
<sequence>MGAARAGGFAHGLRLAFGFMPDGGGQFHPVALGDCLSQARGVSPMRVLMVSHFYESHLGGIERVAGHVLRQMAALGAQVEWAASAQDAPPQDMACLPLPCINPTEALTGLPMPIPGPRGIIALWRAVGRAQAAVVHDGLYVTSILALAMAKLRGRPVVLIQHIAGIPFASALMRGVMAMANAVVTRPMLAAADRLVFISDTVRRDLLGDPARRDYSLLFNGVDAAVFTANGAAERPVVAKGKVALFVGRFVEKKGLSILREVARRRPEDQFLLAGAGPLAPQDWGLPNVHVLGPQTPEQLAALYRGADVLLLPSVGEGYPLVIQEAMACGLPVICGAPTHLADPDAGAFLHGVPVALEDVAGSADRVAQALDAPLPDAAQRAEMAAWAAARYDWRAMAGRILQLAAG</sequence>
<organism evidence="2 3">
    <name type="scientific">Novosphingobium umbonatum</name>
    <dbReference type="NCBI Taxonomy" id="1908524"/>
    <lineage>
        <taxon>Bacteria</taxon>
        <taxon>Pseudomonadati</taxon>
        <taxon>Pseudomonadota</taxon>
        <taxon>Alphaproteobacteria</taxon>
        <taxon>Sphingomonadales</taxon>
        <taxon>Sphingomonadaceae</taxon>
        <taxon>Novosphingobium</taxon>
    </lineage>
</organism>
<protein>
    <submittedName>
        <fullName evidence="2">Glycosyltransferase family 1 protein</fullName>
    </submittedName>
</protein>
<evidence type="ECO:0000259" key="1">
    <source>
        <dbReference type="Pfam" id="PF13439"/>
    </source>
</evidence>
<dbReference type="Proteomes" id="UP000282837">
    <property type="component" value="Unassembled WGS sequence"/>
</dbReference>
<dbReference type="Pfam" id="PF13692">
    <property type="entry name" value="Glyco_trans_1_4"/>
    <property type="match status" value="1"/>
</dbReference>
<dbReference type="PANTHER" id="PTHR45947">
    <property type="entry name" value="SULFOQUINOVOSYL TRANSFERASE SQD2"/>
    <property type="match status" value="1"/>
</dbReference>
<feature type="domain" description="Glycosyltransferase subfamily 4-like N-terminal" evidence="1">
    <location>
        <begin position="59"/>
        <end position="224"/>
    </location>
</feature>
<accession>A0A437N2Z0</accession>
<comment type="caution">
    <text evidence="2">The sequence shown here is derived from an EMBL/GenBank/DDBJ whole genome shotgun (WGS) entry which is preliminary data.</text>
</comment>
<proteinExistence type="predicted"/>
<dbReference type="GO" id="GO:0016757">
    <property type="term" value="F:glycosyltransferase activity"/>
    <property type="evidence" value="ECO:0007669"/>
    <property type="project" value="UniProtKB-ARBA"/>
</dbReference>
<dbReference type="Pfam" id="PF13439">
    <property type="entry name" value="Glyco_transf_4"/>
    <property type="match status" value="1"/>
</dbReference>
<name>A0A437N2Z0_9SPHN</name>
<gene>
    <name evidence="2" type="ORF">EOE18_12445</name>
</gene>
<dbReference type="SUPFAM" id="SSF53756">
    <property type="entry name" value="UDP-Glycosyltransferase/glycogen phosphorylase"/>
    <property type="match status" value="1"/>
</dbReference>
<dbReference type="Gene3D" id="3.40.50.2000">
    <property type="entry name" value="Glycogen Phosphorylase B"/>
    <property type="match status" value="2"/>
</dbReference>